<accession>A0A7D5GI18</accession>
<dbReference type="Pfam" id="PF01917">
    <property type="entry name" value="Flagellin_arch-type"/>
    <property type="match status" value="1"/>
</dbReference>
<gene>
    <name evidence="1" type="ORF">HYG82_12080</name>
</gene>
<dbReference type="KEGG" id="haly:HYG82_12080"/>
<sequence>MVRIAVVQTLLFIATVSIATMFAGTIVTQSTLYAQSNADETDRAVAEIDAEVAIINDPAAGTTYDESAGQSTLYIKNIGRETLEPVALEVVLDGRYVESADRSVRLLGTRGDHWRVGTVLEVTIDRSLGTGEHRAVVEIHTAQDRLTFEAG</sequence>
<evidence type="ECO:0000313" key="1">
    <source>
        <dbReference type="EMBL" id="QLG49548.1"/>
    </source>
</evidence>
<dbReference type="OrthoDB" id="183655at2157"/>
<dbReference type="PANTHER" id="PTHR42200">
    <property type="entry name" value="ARCHAEAL FLAGELLA-RELATED PROTEIN F-RELATED"/>
    <property type="match status" value="1"/>
</dbReference>
<keyword evidence="1" id="KW-0282">Flagellum</keyword>
<dbReference type="AlphaFoldDB" id="A0A7D5GI18"/>
<keyword evidence="1" id="KW-0966">Cell projection</keyword>
<proteinExistence type="predicted"/>
<keyword evidence="1" id="KW-0969">Cilium</keyword>
<dbReference type="InterPro" id="IPR002774">
    <property type="entry name" value="Flagellin_arc-type"/>
</dbReference>
<organism evidence="1 2">
    <name type="scientific">Natrinema halophilum</name>
    <dbReference type="NCBI Taxonomy" id="1699371"/>
    <lineage>
        <taxon>Archaea</taxon>
        <taxon>Methanobacteriati</taxon>
        <taxon>Methanobacteriota</taxon>
        <taxon>Stenosarchaea group</taxon>
        <taxon>Halobacteria</taxon>
        <taxon>Halobacteriales</taxon>
        <taxon>Natrialbaceae</taxon>
        <taxon>Natrinema</taxon>
    </lineage>
</organism>
<reference evidence="1 2" key="1">
    <citation type="submission" date="2020-07" db="EMBL/GenBank/DDBJ databases">
        <authorList>
            <person name="Cui H."/>
        </authorList>
    </citation>
    <scope>NUCLEOTIDE SEQUENCE [LARGE SCALE GENOMIC DNA]</scope>
    <source>
        <strain evidence="1 2">YPL8</strain>
    </source>
</reference>
<protein>
    <submittedName>
        <fullName evidence="1">Archaeal flagellar protein G</fullName>
    </submittedName>
</protein>
<keyword evidence="2" id="KW-1185">Reference proteome</keyword>
<dbReference type="PANTHER" id="PTHR42200:SF2">
    <property type="entry name" value="ARCHAEAL FLAGELLA-RELATED PROTEIN F"/>
    <property type="match status" value="1"/>
</dbReference>
<dbReference type="EMBL" id="CP058601">
    <property type="protein sequence ID" value="QLG49548.1"/>
    <property type="molecule type" value="Genomic_DNA"/>
</dbReference>
<dbReference type="GO" id="GO:0005198">
    <property type="term" value="F:structural molecule activity"/>
    <property type="evidence" value="ECO:0007669"/>
    <property type="project" value="InterPro"/>
</dbReference>
<dbReference type="GO" id="GO:0097588">
    <property type="term" value="P:archaeal or bacterial-type flagellum-dependent cell motility"/>
    <property type="evidence" value="ECO:0007669"/>
    <property type="project" value="InterPro"/>
</dbReference>
<dbReference type="Proteomes" id="UP000509241">
    <property type="component" value="Chromosome"/>
</dbReference>
<name>A0A7D5GI18_9EURY</name>
<evidence type="ECO:0000313" key="2">
    <source>
        <dbReference type="Proteomes" id="UP000509241"/>
    </source>
</evidence>